<proteinExistence type="predicted"/>
<dbReference type="SUPFAM" id="SSF54236">
    <property type="entry name" value="Ubiquitin-like"/>
    <property type="match status" value="1"/>
</dbReference>
<dbReference type="Proteomes" id="UP000268162">
    <property type="component" value="Unassembled WGS sequence"/>
</dbReference>
<dbReference type="AlphaFoldDB" id="A0A4P9ZXL1"/>
<dbReference type="PANTHER" id="PTHR13169">
    <property type="entry name" value="UBIQUITIN-LIKE PROTEIN 3 HCG-1 PROTEIN"/>
    <property type="match status" value="1"/>
</dbReference>
<keyword evidence="3" id="KW-1185">Reference proteome</keyword>
<dbReference type="InterPro" id="IPR040015">
    <property type="entry name" value="UBL3-like"/>
</dbReference>
<dbReference type="InterPro" id="IPR000626">
    <property type="entry name" value="Ubiquitin-like_dom"/>
</dbReference>
<feature type="non-terminal residue" evidence="2">
    <location>
        <position position="98"/>
    </location>
</feature>
<name>A0A4P9ZXL1_9FUNG</name>
<dbReference type="PROSITE" id="PS50053">
    <property type="entry name" value="UBIQUITIN_2"/>
    <property type="match status" value="1"/>
</dbReference>
<dbReference type="InterPro" id="IPR039540">
    <property type="entry name" value="UBL3-like_ubiquitin_dom"/>
</dbReference>
<evidence type="ECO:0000259" key="1">
    <source>
        <dbReference type="PROSITE" id="PS50053"/>
    </source>
</evidence>
<evidence type="ECO:0000313" key="3">
    <source>
        <dbReference type="Proteomes" id="UP000268162"/>
    </source>
</evidence>
<gene>
    <name evidence="2" type="ORF">BJ085DRAFT_11129</name>
</gene>
<protein>
    <submittedName>
        <fullName evidence="2">Ubiquitin-related domain-containing protein</fullName>
    </submittedName>
</protein>
<dbReference type="InterPro" id="IPR029071">
    <property type="entry name" value="Ubiquitin-like_domsf"/>
</dbReference>
<feature type="domain" description="Ubiquitin-like" evidence="1">
    <location>
        <begin position="1"/>
        <end position="67"/>
    </location>
</feature>
<dbReference type="STRING" id="215637.A0A4P9ZXL1"/>
<organism evidence="2 3">
    <name type="scientific">Dimargaris cristalligena</name>
    <dbReference type="NCBI Taxonomy" id="215637"/>
    <lineage>
        <taxon>Eukaryota</taxon>
        <taxon>Fungi</taxon>
        <taxon>Fungi incertae sedis</taxon>
        <taxon>Zoopagomycota</taxon>
        <taxon>Kickxellomycotina</taxon>
        <taxon>Dimargaritomycetes</taxon>
        <taxon>Dimargaritales</taxon>
        <taxon>Dimargaritaceae</taxon>
        <taxon>Dimargaris</taxon>
    </lineage>
</organism>
<evidence type="ECO:0000313" key="2">
    <source>
        <dbReference type="EMBL" id="RKP38118.1"/>
    </source>
</evidence>
<feature type="non-terminal residue" evidence="2">
    <location>
        <position position="1"/>
    </location>
</feature>
<sequence>LTCLLISGKRHTFRFPAGATIRQTKQQIYQEWPKEWESDKPDSPGFLRLLYLGKVLEDPRGLADYQLLPARKPTIVHLTIKMVEDPDVPGKQPPSLLL</sequence>
<dbReference type="PANTHER" id="PTHR13169:SF0">
    <property type="entry name" value="UBIQUITIN-LIKE PROTEIN 3"/>
    <property type="match status" value="1"/>
</dbReference>
<dbReference type="Gene3D" id="3.10.20.90">
    <property type="entry name" value="Phosphatidylinositol 3-kinase Catalytic Subunit, Chain A, domain 1"/>
    <property type="match status" value="1"/>
</dbReference>
<dbReference type="Pfam" id="PF13881">
    <property type="entry name" value="Rad60-SLD_2"/>
    <property type="match status" value="1"/>
</dbReference>
<reference evidence="3" key="1">
    <citation type="journal article" date="2018" name="Nat. Microbiol.">
        <title>Leveraging single-cell genomics to expand the fungal tree of life.</title>
        <authorList>
            <person name="Ahrendt S.R."/>
            <person name="Quandt C.A."/>
            <person name="Ciobanu D."/>
            <person name="Clum A."/>
            <person name="Salamov A."/>
            <person name="Andreopoulos B."/>
            <person name="Cheng J.F."/>
            <person name="Woyke T."/>
            <person name="Pelin A."/>
            <person name="Henrissat B."/>
            <person name="Reynolds N.K."/>
            <person name="Benny G.L."/>
            <person name="Smith M.E."/>
            <person name="James T.Y."/>
            <person name="Grigoriev I.V."/>
        </authorList>
    </citation>
    <scope>NUCLEOTIDE SEQUENCE [LARGE SCALE GENOMIC DNA]</scope>
    <source>
        <strain evidence="3">RSA 468</strain>
    </source>
</reference>
<dbReference type="EMBL" id="ML002403">
    <property type="protein sequence ID" value="RKP38118.1"/>
    <property type="molecule type" value="Genomic_DNA"/>
</dbReference>
<accession>A0A4P9ZXL1</accession>